<sequence>MILKIISYICKTMSQFDYIKEIAKYGLENDQDKLLSVINELIEHSKKSKKTNFAIQLQSIIKESIRLQKSNTLTSVGSQNYFNRIEDKEVGDLILEKLTSDYKLENIIADKNVIDNLNHFIEEHLKSDVLRKFNLPIANKLLLHGPSGCGKTLASYVVAGELSKMMVVVNLGAIVSSKLGETSKNLSKIFRKAASEDCIIFIDEFDSLGKVRDYSQDHGEMKRVVNTILQLFDYLPQSSIVIAATNQKEMLDDALLRRFDFSIGFNLPNEKEIIELVSLTLKRGNFSFDNKTKANKAIKNAIGLSYYSIQKTLITAIKRSLFTLENPELALSAKIDSEVWNNLIDIEKKSVNI</sequence>
<dbReference type="CDD" id="cd19481">
    <property type="entry name" value="RecA-like_protease"/>
    <property type="match status" value="1"/>
</dbReference>
<dbReference type="InterPro" id="IPR003593">
    <property type="entry name" value="AAA+_ATPase"/>
</dbReference>
<dbReference type="EMBL" id="VFPJ01000001">
    <property type="protein sequence ID" value="TQM41176.1"/>
    <property type="molecule type" value="Genomic_DNA"/>
</dbReference>
<dbReference type="SUPFAM" id="SSF52540">
    <property type="entry name" value="P-loop containing nucleoside triphosphate hydrolases"/>
    <property type="match status" value="1"/>
</dbReference>
<dbReference type="SMART" id="SM00382">
    <property type="entry name" value="AAA"/>
    <property type="match status" value="1"/>
</dbReference>
<dbReference type="GO" id="GO:0016887">
    <property type="term" value="F:ATP hydrolysis activity"/>
    <property type="evidence" value="ECO:0007669"/>
    <property type="project" value="InterPro"/>
</dbReference>
<dbReference type="PANTHER" id="PTHR23077">
    <property type="entry name" value="AAA-FAMILY ATPASE"/>
    <property type="match status" value="1"/>
</dbReference>
<reference evidence="2 3" key="1">
    <citation type="submission" date="2019-06" db="EMBL/GenBank/DDBJ databases">
        <title>Genomic Encyclopedia of Archaeal and Bacterial Type Strains, Phase II (KMG-II): from individual species to whole genera.</title>
        <authorList>
            <person name="Goeker M."/>
        </authorList>
    </citation>
    <scope>NUCLEOTIDE SEQUENCE [LARGE SCALE GENOMIC DNA]</scope>
    <source>
        <strain evidence="2 3">DSM 24789</strain>
    </source>
</reference>
<comment type="caution">
    <text evidence="2">The sequence shown here is derived from an EMBL/GenBank/DDBJ whole genome shotgun (WGS) entry which is preliminary data.</text>
</comment>
<dbReference type="InterPro" id="IPR050168">
    <property type="entry name" value="AAA_ATPase_domain"/>
</dbReference>
<dbReference type="Pfam" id="PF00004">
    <property type="entry name" value="AAA"/>
    <property type="match status" value="1"/>
</dbReference>
<dbReference type="InterPro" id="IPR003959">
    <property type="entry name" value="ATPase_AAA_core"/>
</dbReference>
<evidence type="ECO:0000313" key="3">
    <source>
        <dbReference type="Proteomes" id="UP000320773"/>
    </source>
</evidence>
<name>A0A543G514_9FLAO</name>
<accession>A0A543G514</accession>
<protein>
    <submittedName>
        <fullName evidence="2">ATPase family protein associated with various cellular activities (AAA)</fullName>
    </submittedName>
</protein>
<dbReference type="Proteomes" id="UP000320773">
    <property type="component" value="Unassembled WGS sequence"/>
</dbReference>
<dbReference type="AlphaFoldDB" id="A0A543G514"/>
<evidence type="ECO:0000313" key="2">
    <source>
        <dbReference type="EMBL" id="TQM41176.1"/>
    </source>
</evidence>
<gene>
    <name evidence="2" type="ORF">BC670_2116</name>
</gene>
<dbReference type="GO" id="GO:0005524">
    <property type="term" value="F:ATP binding"/>
    <property type="evidence" value="ECO:0007669"/>
    <property type="project" value="InterPro"/>
</dbReference>
<dbReference type="PANTHER" id="PTHR23077:SF198">
    <property type="entry name" value="ATP-DEPENDENT ZINC METALLOPROTEASE FTSH"/>
    <property type="match status" value="1"/>
</dbReference>
<proteinExistence type="predicted"/>
<dbReference type="Gene3D" id="3.40.50.300">
    <property type="entry name" value="P-loop containing nucleotide triphosphate hydrolases"/>
    <property type="match status" value="1"/>
</dbReference>
<organism evidence="2 3">
    <name type="scientific">Flavobacterium branchiophilum</name>
    <dbReference type="NCBI Taxonomy" id="55197"/>
    <lineage>
        <taxon>Bacteria</taxon>
        <taxon>Pseudomonadati</taxon>
        <taxon>Bacteroidota</taxon>
        <taxon>Flavobacteriia</taxon>
        <taxon>Flavobacteriales</taxon>
        <taxon>Flavobacteriaceae</taxon>
        <taxon>Flavobacterium</taxon>
    </lineage>
</organism>
<dbReference type="InterPro" id="IPR027417">
    <property type="entry name" value="P-loop_NTPase"/>
</dbReference>
<evidence type="ECO:0000259" key="1">
    <source>
        <dbReference type="SMART" id="SM00382"/>
    </source>
</evidence>
<feature type="domain" description="AAA+ ATPase" evidence="1">
    <location>
        <begin position="137"/>
        <end position="269"/>
    </location>
</feature>